<reference evidence="2" key="1">
    <citation type="submission" date="2013-02" db="EMBL/GenBank/DDBJ databases">
        <authorList>
            <consortium name="The Broad Institute Genome Sequencing Platform"/>
            <person name="Cuomo C."/>
            <person name="Becnel J."/>
            <person name="Sanscrainte N."/>
            <person name="Walker B."/>
            <person name="Young S.K."/>
            <person name="Zeng Q."/>
            <person name="Gargeya S."/>
            <person name="Fitzgerald M."/>
            <person name="Haas B."/>
            <person name="Abouelleil A."/>
            <person name="Alvarado L."/>
            <person name="Arachchi H.M."/>
            <person name="Berlin A.M."/>
            <person name="Chapman S.B."/>
            <person name="Dewar J."/>
            <person name="Goldberg J."/>
            <person name="Griggs A."/>
            <person name="Gujja S."/>
            <person name="Hansen M."/>
            <person name="Howarth C."/>
            <person name="Imamovic A."/>
            <person name="Larimer J."/>
            <person name="McCowan C."/>
            <person name="Murphy C."/>
            <person name="Neiman D."/>
            <person name="Pearson M."/>
            <person name="Priest M."/>
            <person name="Roberts A."/>
            <person name="Saif S."/>
            <person name="Shea T."/>
            <person name="Sisk P."/>
            <person name="Sykes S."/>
            <person name="Wortman J."/>
            <person name="Nusbaum C."/>
            <person name="Birren B."/>
        </authorList>
    </citation>
    <scope>NUCLEOTIDE SEQUENCE [LARGE SCALE GENOMIC DNA]</scope>
    <source>
        <strain evidence="2">PRA339</strain>
    </source>
</reference>
<sequence>MIAAHSRPGTTIHTDKHRTYSIFSKVGFVHNSICHKYSLSTKKMVRILNMLNPLIVQ</sequence>
<evidence type="ECO:0000313" key="1">
    <source>
        <dbReference type="EMBL" id="KCZ79138.1"/>
    </source>
</evidence>
<accession>A0A059EVV2</accession>
<evidence type="ECO:0000313" key="2">
    <source>
        <dbReference type="Proteomes" id="UP000030655"/>
    </source>
</evidence>
<dbReference type="HOGENOM" id="CLU_2996133_0_0_1"/>
<evidence type="ECO:0008006" key="3">
    <source>
        <dbReference type="Google" id="ProtNLM"/>
    </source>
</evidence>
<proteinExistence type="predicted"/>
<dbReference type="Proteomes" id="UP000030655">
    <property type="component" value="Unassembled WGS sequence"/>
</dbReference>
<keyword evidence="2" id="KW-1185">Reference proteome</keyword>
<reference evidence="1 2" key="2">
    <citation type="submission" date="2014-03" db="EMBL/GenBank/DDBJ databases">
        <title>The Genome Sequence of Anncaliia algerae insect isolate PRA339.</title>
        <authorList>
            <consortium name="The Broad Institute Genome Sequencing Platform"/>
            <consortium name="The Broad Institute Genome Sequencing Center for Infectious Disease"/>
            <person name="Cuomo C."/>
            <person name="Becnel J."/>
            <person name="Sanscrainte N."/>
            <person name="Walker B."/>
            <person name="Young S.K."/>
            <person name="Zeng Q."/>
            <person name="Gargeya S."/>
            <person name="Fitzgerald M."/>
            <person name="Haas B."/>
            <person name="Abouelleil A."/>
            <person name="Alvarado L."/>
            <person name="Arachchi H.M."/>
            <person name="Berlin A.M."/>
            <person name="Chapman S.B."/>
            <person name="Dewar J."/>
            <person name="Goldberg J."/>
            <person name="Griggs A."/>
            <person name="Gujja S."/>
            <person name="Hansen M."/>
            <person name="Howarth C."/>
            <person name="Imamovic A."/>
            <person name="Larimer J."/>
            <person name="McCowan C."/>
            <person name="Murphy C."/>
            <person name="Neiman D."/>
            <person name="Pearson M."/>
            <person name="Priest M."/>
            <person name="Roberts A."/>
            <person name="Saif S."/>
            <person name="Shea T."/>
            <person name="Sisk P."/>
            <person name="Sykes S."/>
            <person name="Wortman J."/>
            <person name="Nusbaum C."/>
            <person name="Birren B."/>
        </authorList>
    </citation>
    <scope>NUCLEOTIDE SEQUENCE [LARGE SCALE GENOMIC DNA]</scope>
    <source>
        <strain evidence="1 2">PRA339</strain>
    </source>
</reference>
<protein>
    <recommendedName>
        <fullName evidence="3">ISXO2-like transposase domain-containing protein</fullName>
    </recommendedName>
</protein>
<name>A0A059EVV2_9MICR</name>
<dbReference type="EMBL" id="KK365353">
    <property type="protein sequence ID" value="KCZ79138.1"/>
    <property type="molecule type" value="Genomic_DNA"/>
</dbReference>
<dbReference type="AlphaFoldDB" id="A0A059EVV2"/>
<dbReference type="VEuPathDB" id="MicrosporidiaDB:H312_03480"/>
<organism evidence="1 2">
    <name type="scientific">Anncaliia algerae PRA339</name>
    <dbReference type="NCBI Taxonomy" id="1288291"/>
    <lineage>
        <taxon>Eukaryota</taxon>
        <taxon>Fungi</taxon>
        <taxon>Fungi incertae sedis</taxon>
        <taxon>Microsporidia</taxon>
        <taxon>Tubulinosematoidea</taxon>
        <taxon>Tubulinosematidae</taxon>
        <taxon>Anncaliia</taxon>
    </lineage>
</organism>
<gene>
    <name evidence="1" type="ORF">H312_03480</name>
</gene>
<dbReference type="OrthoDB" id="8597234at2759"/>